<evidence type="ECO:0000256" key="6">
    <source>
        <dbReference type="ARBA" id="ARBA00023033"/>
    </source>
</evidence>
<dbReference type="SUPFAM" id="SSF48264">
    <property type="entry name" value="Cytochrome P450"/>
    <property type="match status" value="1"/>
</dbReference>
<evidence type="ECO:0000256" key="8">
    <source>
        <dbReference type="SAM" id="Phobius"/>
    </source>
</evidence>
<dbReference type="AlphaFoldDB" id="K2MJC6"/>
<evidence type="ECO:0000256" key="3">
    <source>
        <dbReference type="ARBA" id="ARBA00022723"/>
    </source>
</evidence>
<keyword evidence="5 7" id="KW-0408">Iron</keyword>
<evidence type="ECO:0000256" key="1">
    <source>
        <dbReference type="ARBA" id="ARBA00010617"/>
    </source>
</evidence>
<dbReference type="Pfam" id="PF00067">
    <property type="entry name" value="p450"/>
    <property type="match status" value="1"/>
</dbReference>
<dbReference type="InterPro" id="IPR001128">
    <property type="entry name" value="Cyt_P450"/>
</dbReference>
<sequence>MMDTLRPVWERGVMRGTELLSNSSYGVLFLMGVFIVIWGFFLYYFLLFLRGFIMDRHLRNIPEAPGAIPVFGHALILMGGSPWRKMADWSIDPFSHTDSNNKKKDTPSTNRLVRFNVLYQRVVYINDPALLKWVLLSNQRNYVKDVETSYKHFLCLLGTGLVTAEGEQWKKGRLLLSRAMRIDILEEVPKMTIRAVGRVMAQIAAIDEKNPFLDLNEAFRHMTLQVIGETTLSLEPEETDRIFPALYLPVANECNRRVWEPWRAVLPFLEGFQERRRCLKELNHVICELILKRWEDRHKPHKRDIISLCLSQIDKMDNSMVVQLRDDVKTILFAGHETSAALLTWATYEVICHPEACEKIVEEARVLFDPARCENTVVTSEGKTWGIPTASDVRNTLRWAPACLRETLRKHSVVPLVMRRALKNDVWPASMTGLDGDVTIPAGCSVAVGIQAVHRRPDIWPDPDAFKPERFIDVKLENNFTTPNKDTYKDTVDPYAFIPFINGPRNCLGQHLSLMETGLALAYLFLNWDLRFYGADASATDLERSLFQKEVGRPHIFMFPIVPQNGLKVVGTPRN</sequence>
<dbReference type="OrthoDB" id="1470350at2759"/>
<dbReference type="InterPro" id="IPR036396">
    <property type="entry name" value="Cyt_P450_sf"/>
</dbReference>
<dbReference type="PRINTS" id="PR00385">
    <property type="entry name" value="P450"/>
</dbReference>
<keyword evidence="6" id="KW-0503">Monooxygenase</keyword>
<keyword evidence="8" id="KW-1133">Transmembrane helix</keyword>
<dbReference type="InterPro" id="IPR050196">
    <property type="entry name" value="Cytochrome_P450_Monoox"/>
</dbReference>
<evidence type="ECO:0000313" key="10">
    <source>
        <dbReference type="Proteomes" id="UP000007350"/>
    </source>
</evidence>
<protein>
    <submittedName>
        <fullName evidence="9">Cytochrome P450, putative</fullName>
    </submittedName>
</protein>
<comment type="cofactor">
    <cofactor evidence="7">
        <name>heme</name>
        <dbReference type="ChEBI" id="CHEBI:30413"/>
    </cofactor>
</comment>
<feature type="transmembrane region" description="Helical" evidence="8">
    <location>
        <begin position="25"/>
        <end position="49"/>
    </location>
</feature>
<keyword evidence="4" id="KW-0560">Oxidoreductase</keyword>
<keyword evidence="8" id="KW-0812">Transmembrane</keyword>
<evidence type="ECO:0000256" key="5">
    <source>
        <dbReference type="ARBA" id="ARBA00023004"/>
    </source>
</evidence>
<keyword evidence="10" id="KW-1185">Reference proteome</keyword>
<keyword evidence="3 7" id="KW-0479">Metal-binding</keyword>
<dbReference type="GO" id="GO:0020037">
    <property type="term" value="F:heme binding"/>
    <property type="evidence" value="ECO:0007669"/>
    <property type="project" value="InterPro"/>
</dbReference>
<dbReference type="EMBL" id="AHKC01008914">
    <property type="protein sequence ID" value="EKF35388.1"/>
    <property type="molecule type" value="Genomic_DNA"/>
</dbReference>
<evidence type="ECO:0000256" key="4">
    <source>
        <dbReference type="ARBA" id="ARBA00023002"/>
    </source>
</evidence>
<dbReference type="PANTHER" id="PTHR24291:SF50">
    <property type="entry name" value="BIFUNCTIONAL ALBAFLAVENONE MONOOXYGENASE_TERPENE SYNTHASE"/>
    <property type="match status" value="1"/>
</dbReference>
<dbReference type="Gene3D" id="1.10.630.10">
    <property type="entry name" value="Cytochrome P450"/>
    <property type="match status" value="1"/>
</dbReference>
<dbReference type="GO" id="GO:0005506">
    <property type="term" value="F:iron ion binding"/>
    <property type="evidence" value="ECO:0007669"/>
    <property type="project" value="InterPro"/>
</dbReference>
<name>K2MJC6_TRYCR</name>
<feature type="binding site" description="axial binding residue" evidence="7">
    <location>
        <position position="507"/>
    </location>
    <ligand>
        <name>heme</name>
        <dbReference type="ChEBI" id="CHEBI:30413"/>
    </ligand>
    <ligandPart>
        <name>Fe</name>
        <dbReference type="ChEBI" id="CHEBI:18248"/>
    </ligandPart>
</feature>
<keyword evidence="8" id="KW-0472">Membrane</keyword>
<evidence type="ECO:0000256" key="7">
    <source>
        <dbReference type="PIRSR" id="PIRSR602401-1"/>
    </source>
</evidence>
<dbReference type="GO" id="GO:0004497">
    <property type="term" value="F:monooxygenase activity"/>
    <property type="evidence" value="ECO:0007669"/>
    <property type="project" value="UniProtKB-KW"/>
</dbReference>
<accession>K2MJC6</accession>
<keyword evidence="2 7" id="KW-0349">Heme</keyword>
<gene>
    <name evidence="9" type="ORF">MOQ_002338</name>
</gene>
<proteinExistence type="inferred from homology"/>
<dbReference type="GO" id="GO:0016705">
    <property type="term" value="F:oxidoreductase activity, acting on paired donors, with incorporation or reduction of molecular oxygen"/>
    <property type="evidence" value="ECO:0007669"/>
    <property type="project" value="InterPro"/>
</dbReference>
<comment type="caution">
    <text evidence="9">The sequence shown here is derived from an EMBL/GenBank/DDBJ whole genome shotgun (WGS) entry which is preliminary data.</text>
</comment>
<dbReference type="PANTHER" id="PTHR24291">
    <property type="entry name" value="CYTOCHROME P450 FAMILY 4"/>
    <property type="match status" value="1"/>
</dbReference>
<dbReference type="PRINTS" id="PR00463">
    <property type="entry name" value="EP450I"/>
</dbReference>
<reference evidence="9 10" key="1">
    <citation type="journal article" date="2012" name="BMC Genomics">
        <title>Comparative genomic analysis of human infective Trypanosoma cruzi lineages with the bat-restricted subspecies T. cruzi marinkellei.</title>
        <authorList>
            <person name="Franzen O."/>
            <person name="Talavera-Lopez C."/>
            <person name="Ochaya S."/>
            <person name="Butler C.E."/>
            <person name="Messenger L.A."/>
            <person name="Lewis M.D."/>
            <person name="Llewellyn M.S."/>
            <person name="Marinkelle C.J."/>
            <person name="Tyler K.M."/>
            <person name="Miles M.A."/>
            <person name="Andersson B."/>
        </authorList>
    </citation>
    <scope>NUCLEOTIDE SEQUENCE [LARGE SCALE GENOMIC DNA]</scope>
    <source>
        <strain evidence="9 10">B7</strain>
    </source>
</reference>
<evidence type="ECO:0000313" key="9">
    <source>
        <dbReference type="EMBL" id="EKF35388.1"/>
    </source>
</evidence>
<dbReference type="Proteomes" id="UP000007350">
    <property type="component" value="Unassembled WGS sequence"/>
</dbReference>
<dbReference type="InterPro" id="IPR002401">
    <property type="entry name" value="Cyt_P450_E_grp-I"/>
</dbReference>
<comment type="similarity">
    <text evidence="1">Belongs to the cytochrome P450 family.</text>
</comment>
<organism evidence="9 10">
    <name type="scientific">Trypanosoma cruzi marinkellei</name>
    <dbReference type="NCBI Taxonomy" id="85056"/>
    <lineage>
        <taxon>Eukaryota</taxon>
        <taxon>Discoba</taxon>
        <taxon>Euglenozoa</taxon>
        <taxon>Kinetoplastea</taxon>
        <taxon>Metakinetoplastina</taxon>
        <taxon>Trypanosomatida</taxon>
        <taxon>Trypanosomatidae</taxon>
        <taxon>Trypanosoma</taxon>
        <taxon>Schizotrypanum</taxon>
    </lineage>
</organism>
<evidence type="ECO:0000256" key="2">
    <source>
        <dbReference type="ARBA" id="ARBA00022617"/>
    </source>
</evidence>